<dbReference type="KEGG" id="mchc:CK556_01425"/>
<protein>
    <submittedName>
        <fullName evidence="2">MOLPALP family lipoprotein</fullName>
    </submittedName>
</protein>
<organism evidence="2 3">
    <name type="scientific">Mesoplasma chauliocola</name>
    <dbReference type="NCBI Taxonomy" id="216427"/>
    <lineage>
        <taxon>Bacteria</taxon>
        <taxon>Bacillati</taxon>
        <taxon>Mycoplasmatota</taxon>
        <taxon>Mollicutes</taxon>
        <taxon>Entomoplasmatales</taxon>
        <taxon>Entomoplasmataceae</taxon>
        <taxon>Mesoplasma</taxon>
    </lineage>
</organism>
<gene>
    <name evidence="2" type="ORF">CK556_01425</name>
</gene>
<keyword evidence="3" id="KW-1185">Reference proteome</keyword>
<dbReference type="Proteomes" id="UP000232229">
    <property type="component" value="Chromosome"/>
</dbReference>
<dbReference type="STRING" id="1336232.GCA_000518825_00171"/>
<keyword evidence="1" id="KW-0732">Signal</keyword>
<dbReference type="PROSITE" id="PS51257">
    <property type="entry name" value="PROKAR_LIPOPROTEIN"/>
    <property type="match status" value="1"/>
</dbReference>
<sequence>MKKMLLSLTAVSMLVSSTATVGCTFTMKARNDFAKSVQKIINIANLSAEAQILSSSNKADPESLVVQNYHNDSKKVNGIEYSSSNANIEYSYLVNNLSGMRASKFLPKEDLVASMNNNGIYDDNVRMDRYLIKNYGEDWNNTITNTEINTSAYKGKKVGSSSITNTASLFASLLGVLFGSDFSVAEAGFLNDNIVALLNQIPSESKTSIADTLDGISEKVENLPTDISKVLVNPIIKYEGKTKYEALNDIGEKFWKTILNKDKTDESKTVSESLNKIVIIIQYLLTIAWYIQDYAELPNEIIDSKNLTTVLTKEITKEDVKNYDQINLNKVFKMLNDFLNPGRHSSKARNLTVILFGIPEKTKEFNPTSNIIFQPLFNVLRNSSSSSTYSNVKSESKMFGLNIKEIIKLITEWVSNSNTLPSGIVKEILKVLELVMKIINSEQKDTYSIIEMALNEILFKPLTESNKPILLIGDILYYVSTSINSNNNKVVIDESGFLKISSLASNPNVFGALYEGGLLKSIFQLVNYFASKTENGKEIFSESVVKNFKDLRSIFSTKMDVIFKEMLGINYDDNMQFLYGLKDSSISSIFGTISNQFKDDLETRNYFLDIESIRNIMLSLFNKPGYKNIKIGDDQINIAEKNNIYAMLKVISAAMRNQTVNFDGKEVSDAKSIVNILGLDPVSSNKFIKGSVFEAIALAYGHGEIENPSKRENTIKLISVLLQGISWMSKTSEAQYFNDNFGHFIDQSNWTTKNVSYKNFDKINEDAYINYDLTYSNKKYKVTQTYEITLKRQKSKNNQIVGNESFAIEKIIRK</sequence>
<feature type="chain" id="PRO_5011602209" evidence="1">
    <location>
        <begin position="22"/>
        <end position="814"/>
    </location>
</feature>
<dbReference type="NCBIfam" id="TIGR04547">
    <property type="entry name" value="Mollicu_LP"/>
    <property type="match status" value="1"/>
</dbReference>
<feature type="signal peptide" evidence="1">
    <location>
        <begin position="1"/>
        <end position="21"/>
    </location>
</feature>
<dbReference type="EMBL" id="CP023173">
    <property type="protein sequence ID" value="ASZ09016.1"/>
    <property type="molecule type" value="Genomic_DNA"/>
</dbReference>
<dbReference type="RefSeq" id="WP_027875300.1">
    <property type="nucleotide sequence ID" value="NZ_CP023173.1"/>
</dbReference>
<evidence type="ECO:0000256" key="1">
    <source>
        <dbReference type="SAM" id="SignalP"/>
    </source>
</evidence>
<reference evidence="2 3" key="1">
    <citation type="submission" date="2017-08" db="EMBL/GenBank/DDBJ databases">
        <title>Complete Genome Sequence of Mesoplasma chauliocola.</title>
        <authorList>
            <person name="Knight T.F.Jr."/>
            <person name="Citino T."/>
        </authorList>
    </citation>
    <scope>NUCLEOTIDE SEQUENCE [LARGE SCALE GENOMIC DNA]</scope>
    <source>
        <strain evidence="2 3">CHPA-2</strain>
    </source>
</reference>
<dbReference type="InterPro" id="IPR030893">
    <property type="entry name" value="Mollicu_LP"/>
</dbReference>
<evidence type="ECO:0000313" key="2">
    <source>
        <dbReference type="EMBL" id="ASZ09016.1"/>
    </source>
</evidence>
<proteinExistence type="predicted"/>
<keyword evidence="2" id="KW-0449">Lipoprotein</keyword>
<dbReference type="AlphaFoldDB" id="A0A249SMZ2"/>
<accession>A0A249SMZ2</accession>
<evidence type="ECO:0000313" key="3">
    <source>
        <dbReference type="Proteomes" id="UP000232229"/>
    </source>
</evidence>
<name>A0A249SMZ2_9MOLU</name>